<proteinExistence type="predicted"/>
<evidence type="ECO:0000313" key="1">
    <source>
        <dbReference type="EMBL" id="KAK2819801.1"/>
    </source>
</evidence>
<comment type="caution">
    <text evidence="1">The sequence shown here is derived from an EMBL/GenBank/DDBJ whole genome shotgun (WGS) entry which is preliminary data.</text>
</comment>
<evidence type="ECO:0000313" key="2">
    <source>
        <dbReference type="Proteomes" id="UP001187315"/>
    </source>
</evidence>
<reference evidence="1" key="1">
    <citation type="submission" date="2023-08" db="EMBL/GenBank/DDBJ databases">
        <title>Pelteobagrus vachellii genome.</title>
        <authorList>
            <person name="Liu H."/>
        </authorList>
    </citation>
    <scope>NUCLEOTIDE SEQUENCE</scope>
    <source>
        <strain evidence="1">PRFRI_2022a</strain>
        <tissue evidence="1">Muscle</tissue>
    </source>
</reference>
<dbReference type="AlphaFoldDB" id="A0AA88J183"/>
<name>A0AA88J183_TACVA</name>
<gene>
    <name evidence="1" type="ORF">Q7C36_021447</name>
</gene>
<accession>A0AA88J183</accession>
<keyword evidence="2" id="KW-1185">Reference proteome</keyword>
<dbReference type="Proteomes" id="UP001187315">
    <property type="component" value="Unassembled WGS sequence"/>
</dbReference>
<dbReference type="EMBL" id="JAVHJS010000023">
    <property type="protein sequence ID" value="KAK2819801.1"/>
    <property type="molecule type" value="Genomic_DNA"/>
</dbReference>
<protein>
    <submittedName>
        <fullName evidence="1">Uncharacterized protein</fullName>
    </submittedName>
</protein>
<organism evidence="1 2">
    <name type="scientific">Tachysurus vachellii</name>
    <name type="common">Darkbarbel catfish</name>
    <name type="synonym">Pelteobagrus vachellii</name>
    <dbReference type="NCBI Taxonomy" id="175792"/>
    <lineage>
        <taxon>Eukaryota</taxon>
        <taxon>Metazoa</taxon>
        <taxon>Chordata</taxon>
        <taxon>Craniata</taxon>
        <taxon>Vertebrata</taxon>
        <taxon>Euteleostomi</taxon>
        <taxon>Actinopterygii</taxon>
        <taxon>Neopterygii</taxon>
        <taxon>Teleostei</taxon>
        <taxon>Ostariophysi</taxon>
        <taxon>Siluriformes</taxon>
        <taxon>Bagridae</taxon>
        <taxon>Tachysurus</taxon>
    </lineage>
</organism>
<sequence>MGVHHDHLVGVLEGRRTEDKEASIFMDYKKRSQVNHVGRASTFRQDELHAAHDFLSHIKSVLHDCLTRNGDERQAVRKSNALFTLLLMTGWMWS</sequence>